<evidence type="ECO:0000256" key="6">
    <source>
        <dbReference type="ARBA" id="ARBA00025911"/>
    </source>
</evidence>
<dbReference type="CDD" id="cd22908">
    <property type="entry name" value="HFD_NFYC-like"/>
    <property type="match status" value="2"/>
</dbReference>
<organism evidence="11 12">
    <name type="scientific">Eleusine coracana subsp. coracana</name>
    <dbReference type="NCBI Taxonomy" id="191504"/>
    <lineage>
        <taxon>Eukaryota</taxon>
        <taxon>Viridiplantae</taxon>
        <taxon>Streptophyta</taxon>
        <taxon>Embryophyta</taxon>
        <taxon>Tracheophyta</taxon>
        <taxon>Spermatophyta</taxon>
        <taxon>Magnoliopsida</taxon>
        <taxon>Liliopsida</taxon>
        <taxon>Poales</taxon>
        <taxon>Poaceae</taxon>
        <taxon>PACMAD clade</taxon>
        <taxon>Chloridoideae</taxon>
        <taxon>Cynodonteae</taxon>
        <taxon>Eleusininae</taxon>
        <taxon>Eleusine</taxon>
    </lineage>
</organism>
<dbReference type="EMBL" id="BQKI01000016">
    <property type="protein sequence ID" value="GJN09465.1"/>
    <property type="molecule type" value="Genomic_DNA"/>
</dbReference>
<dbReference type="GO" id="GO:0046982">
    <property type="term" value="F:protein heterodimerization activity"/>
    <property type="evidence" value="ECO:0007669"/>
    <property type="project" value="InterPro"/>
</dbReference>
<dbReference type="GO" id="GO:0005634">
    <property type="term" value="C:nucleus"/>
    <property type="evidence" value="ECO:0007669"/>
    <property type="project" value="UniProtKB-SubCell"/>
</dbReference>
<dbReference type="GO" id="GO:0003677">
    <property type="term" value="F:DNA binding"/>
    <property type="evidence" value="ECO:0007669"/>
    <property type="project" value="UniProtKB-KW"/>
</dbReference>
<sequence length="1306" mass="147657">MSRLPPPAVFARKLGRAPGSIPTNFIPSDPQVRPQVPPPSSSSSSGARRRRRRPHRRGRNEKAPADEARDWAELPLDAISAILCKLDHIEILMGPGQVCRSWRRAARDDPSLWRRIDMRGHADLEHYVNLYGMAQVAIRRAKGQCEAFWAEYAADDSVIRLLGEQAPSLKSLRLIACDRHVFEEIGKACPKLKHFGLNRYRFYNLRDTEESEDVDSEFKFSKDDEPLGIASMHGLHSLQLFGNNFTNKGLTAILENCTHLESLDIHDYQFPVVSPIWSHGIQSDSDDYSDGCVYGGPDYILDSDEYDDYCDPFRYLNGVYESELNAEDRMFLKGGSCVGRVADVIATLSCRLRFPFLSDGITDQPPSLIMVNEAVTNVDAPAVCAATPNKHAALTSASPTMGDALPSITKDAPVCPVTQQLAEQQQVASEQLHQDLDKKQLQAFWSDQLAEIEQTTEYKNHNLPLSRIKKIMKEDDEVKRIAGEAPVVLAKACEMFIQELTMRGWHHAKENKRRTVQKNDITTALARTEVFDFLLPSDHPKQETSVGLPNTTAVQRTRRKIPTLTTTGNVIASRALRPQMSQTTAKCPMMTHDTMLAFVTSTPNCDHPSVLTLNWPCSNFILNCTLDMEEQPSQTMVNEDMINCGTLAAYAANTYQPAPLVSLAPSAGAEFPPVSSAIQPQLFDLHEVVFQRNQQLDHNHLQQQLRAFWSCKLAEIEQRSEFKNHNLPLAKIKKIMKANMDVTRIAAEVPVLFAKACEMFIQDLALRGWDHTEEDRRRMLQKNDLSVALSRTEMFDFLADISPRDKLKGEVVGLPPPTFMQTMVPHWTTTGPLLPPPPLTKDDLKGSDMLLPKMTSMQYMVPQCNPTNSMFLMPPPIADKVTPYLHQQQWTTADPLFLKLPSTTDKVMPYLHLQNVEPELQYMASSPRKTHHDLVSLCTMDVIPSPLAESPERDWSELPLDTLSLIFMKLGTIEILMGAGLVCRSWLMAAKTPELWRFVDMTRHKLVFSKGENTMCAMAKVAIGRSQGQMESFWAQKFVTCELLDYIMSRANSLKSIRLVGCTYIWSESLSRFAAKCPLLEEIECSHHKMPAELFRYIGSVCPQLKRLRIHMQWFDYDQIMREIAMENRQNDEDEYDEPEESDEAWEARQNKDAFAIAESLHELRLLQMKGNSLTNKGVYAILDGCPSLDFLDIAECYHVDVNDELRSRCARLKQVWLPRERTCVSCPDLEVIGLNEGEDNGLTMHDLWLNEVESLHAEAAMDDDGSYGDYCECDCSSPDEPWRGLCNASCDGPRFHNDICDYDSL</sequence>
<protein>
    <recommendedName>
        <fullName evidence="10">F-box domain-containing protein</fullName>
    </recommendedName>
</protein>
<reference evidence="11" key="1">
    <citation type="journal article" date="2018" name="DNA Res.">
        <title>Multiple hybrid de novo genome assembly of finger millet, an orphan allotetraploid crop.</title>
        <authorList>
            <person name="Hatakeyama M."/>
            <person name="Aluri S."/>
            <person name="Balachadran M.T."/>
            <person name="Sivarajan S.R."/>
            <person name="Patrignani A."/>
            <person name="Gruter S."/>
            <person name="Poveda L."/>
            <person name="Shimizu-Inatsugi R."/>
            <person name="Baeten J."/>
            <person name="Francoijs K.J."/>
            <person name="Nataraja K.N."/>
            <person name="Reddy Y.A.N."/>
            <person name="Phadnis S."/>
            <person name="Ravikumar R.L."/>
            <person name="Schlapbach R."/>
            <person name="Sreeman S.M."/>
            <person name="Shimizu K.K."/>
        </authorList>
    </citation>
    <scope>NUCLEOTIDE SEQUENCE</scope>
</reference>
<dbReference type="Pfam" id="PF12937">
    <property type="entry name" value="F-box-like"/>
    <property type="match status" value="2"/>
</dbReference>
<dbReference type="Gene3D" id="3.80.10.10">
    <property type="entry name" value="Ribonuclease Inhibitor"/>
    <property type="match status" value="2"/>
</dbReference>
<evidence type="ECO:0000313" key="11">
    <source>
        <dbReference type="EMBL" id="GJN09465.1"/>
    </source>
</evidence>
<keyword evidence="5" id="KW-0539">Nucleus</keyword>
<dbReference type="PANTHER" id="PTHR38926:SF77">
    <property type="entry name" value="OS08G0195000 PROTEIN"/>
    <property type="match status" value="1"/>
</dbReference>
<evidence type="ECO:0000256" key="3">
    <source>
        <dbReference type="ARBA" id="ARBA00023125"/>
    </source>
</evidence>
<proteinExistence type="inferred from homology"/>
<evidence type="ECO:0000256" key="4">
    <source>
        <dbReference type="ARBA" id="ARBA00023163"/>
    </source>
</evidence>
<dbReference type="Gene3D" id="1.20.1280.50">
    <property type="match status" value="2"/>
</dbReference>
<dbReference type="FunFam" id="1.10.20.10:FF:000006">
    <property type="entry name" value="Nuclear transcription factor Y subunit gamma"/>
    <property type="match status" value="1"/>
</dbReference>
<dbReference type="SUPFAM" id="SSF52058">
    <property type="entry name" value="L domain-like"/>
    <property type="match status" value="1"/>
</dbReference>
<dbReference type="InterPro" id="IPR003958">
    <property type="entry name" value="CBFA_NFYB_domain"/>
</dbReference>
<feature type="domain" description="F-box" evidence="10">
    <location>
        <begin position="68"/>
        <end position="116"/>
    </location>
</feature>
<accession>A0AAV5DGX8</accession>
<comment type="similarity">
    <text evidence="7">Belongs to the NFYC/HAP5 subunit family.</text>
</comment>
<dbReference type="FunFam" id="1.20.1280.50:FF:000037">
    <property type="entry name" value="F-box protein SKIP19"/>
    <property type="match status" value="2"/>
</dbReference>
<comment type="subunit">
    <text evidence="6">Heterotrimeric transcription factor composed of three components, NF-YA, NF-YB and NF-YC. NF-YB and NF-YC must interact and dimerize for NF-YA association and DNA binding.</text>
</comment>
<comment type="function">
    <text evidence="8">Stimulates the transcription of various genes by recognizing and binding to a CCAAT motif in promoters.</text>
</comment>
<dbReference type="InterPro" id="IPR001810">
    <property type="entry name" value="F-box_dom"/>
</dbReference>
<feature type="region of interest" description="Disordered" evidence="9">
    <location>
        <begin position="1"/>
        <end position="67"/>
    </location>
</feature>
<evidence type="ECO:0000256" key="5">
    <source>
        <dbReference type="ARBA" id="ARBA00023242"/>
    </source>
</evidence>
<dbReference type="PANTHER" id="PTHR38926">
    <property type="entry name" value="F-BOX DOMAIN CONTAINING PROTEIN, EXPRESSED"/>
    <property type="match status" value="1"/>
</dbReference>
<evidence type="ECO:0000256" key="7">
    <source>
        <dbReference type="ARBA" id="ARBA00038129"/>
    </source>
</evidence>
<reference evidence="11" key="2">
    <citation type="submission" date="2021-12" db="EMBL/GenBank/DDBJ databases">
        <title>Resequencing data analysis of finger millet.</title>
        <authorList>
            <person name="Hatakeyama M."/>
            <person name="Aluri S."/>
            <person name="Balachadran M.T."/>
            <person name="Sivarajan S.R."/>
            <person name="Poveda L."/>
            <person name="Shimizu-Inatsugi R."/>
            <person name="Schlapbach R."/>
            <person name="Sreeman S.M."/>
            <person name="Shimizu K.K."/>
        </authorList>
    </citation>
    <scope>NUCLEOTIDE SEQUENCE</scope>
</reference>
<evidence type="ECO:0000256" key="8">
    <source>
        <dbReference type="ARBA" id="ARBA00059992"/>
    </source>
</evidence>
<dbReference type="InterPro" id="IPR036047">
    <property type="entry name" value="F-box-like_dom_sf"/>
</dbReference>
<dbReference type="InterPro" id="IPR032675">
    <property type="entry name" value="LRR_dom_sf"/>
</dbReference>
<evidence type="ECO:0000259" key="10">
    <source>
        <dbReference type="PROSITE" id="PS50181"/>
    </source>
</evidence>
<dbReference type="Gene3D" id="1.10.20.10">
    <property type="entry name" value="Histone, subunit A"/>
    <property type="match status" value="2"/>
</dbReference>
<keyword evidence="2" id="KW-0805">Transcription regulation</keyword>
<keyword evidence="3" id="KW-0238">DNA-binding</keyword>
<dbReference type="PROSITE" id="PS50181">
    <property type="entry name" value="FBOX"/>
    <property type="match status" value="1"/>
</dbReference>
<comment type="subcellular location">
    <subcellularLocation>
        <location evidence="1">Nucleus</location>
    </subcellularLocation>
</comment>
<name>A0AAV5DGX8_ELECO</name>
<dbReference type="SUPFAM" id="SSF81383">
    <property type="entry name" value="F-box domain"/>
    <property type="match status" value="2"/>
</dbReference>
<dbReference type="Pfam" id="PF00808">
    <property type="entry name" value="CBFD_NFYB_HMF"/>
    <property type="match status" value="2"/>
</dbReference>
<keyword evidence="4" id="KW-0804">Transcription</keyword>
<evidence type="ECO:0000256" key="1">
    <source>
        <dbReference type="ARBA" id="ARBA00004123"/>
    </source>
</evidence>
<evidence type="ECO:0000256" key="2">
    <source>
        <dbReference type="ARBA" id="ARBA00023015"/>
    </source>
</evidence>
<comment type="caution">
    <text evidence="11">The sequence shown here is derived from an EMBL/GenBank/DDBJ whole genome shotgun (WGS) entry which is preliminary data.</text>
</comment>
<keyword evidence="12" id="KW-1185">Reference proteome</keyword>
<evidence type="ECO:0000256" key="9">
    <source>
        <dbReference type="SAM" id="MobiDB-lite"/>
    </source>
</evidence>
<feature type="compositionally biased region" description="Basic residues" evidence="9">
    <location>
        <begin position="47"/>
        <end position="59"/>
    </location>
</feature>
<dbReference type="InterPro" id="IPR009072">
    <property type="entry name" value="Histone-fold"/>
</dbReference>
<dbReference type="SUPFAM" id="SSF47113">
    <property type="entry name" value="Histone-fold"/>
    <property type="match status" value="2"/>
</dbReference>
<dbReference type="FunFam" id="1.10.20.10:FF:000062">
    <property type="entry name" value="Nuclear transcription factor Y subunit C"/>
    <property type="match status" value="1"/>
</dbReference>
<gene>
    <name evidence="11" type="primary">ga27474</name>
    <name evidence="11" type="ORF">PR202_ga27474</name>
</gene>
<evidence type="ECO:0000313" key="12">
    <source>
        <dbReference type="Proteomes" id="UP001054889"/>
    </source>
</evidence>
<dbReference type="Proteomes" id="UP001054889">
    <property type="component" value="Unassembled WGS sequence"/>
</dbReference>